<comment type="subcellular location">
    <subcellularLocation>
        <location evidence="8">Plastid</location>
        <location evidence="8">Chloroplast intermembrane space</location>
        <topology evidence="8">Peripheral membrane protein</topology>
    </subcellularLocation>
</comment>
<dbReference type="PANTHER" id="PTHR33926:SF4">
    <property type="entry name" value="PROTEIN TIC 22, CHLOROPLASTIC"/>
    <property type="match status" value="1"/>
</dbReference>
<dbReference type="PANTHER" id="PTHR33926">
    <property type="entry name" value="PROTEIN TIC 22, CHLOROPLASTIC"/>
    <property type="match status" value="1"/>
</dbReference>
<evidence type="ECO:0000256" key="10">
    <source>
        <dbReference type="ARBA" id="ARBA00072390"/>
    </source>
</evidence>
<evidence type="ECO:0000313" key="13">
    <source>
        <dbReference type="EMBL" id="OAE20513.1"/>
    </source>
</evidence>
<keyword evidence="2" id="KW-0150">Chloroplast</keyword>
<evidence type="ECO:0000256" key="8">
    <source>
        <dbReference type="ARBA" id="ARBA00060366"/>
    </source>
</evidence>
<dbReference type="Pfam" id="PF04278">
    <property type="entry name" value="Tic22"/>
    <property type="match status" value="1"/>
</dbReference>
<keyword evidence="5" id="KW-0809">Transit peptide</keyword>
<proteinExistence type="inferred from homology"/>
<dbReference type="GO" id="GO:0015031">
    <property type="term" value="P:protein transport"/>
    <property type="evidence" value="ECO:0007669"/>
    <property type="project" value="UniProtKB-KW"/>
</dbReference>
<gene>
    <name evidence="13" type="ORF">AXG93_948s1200</name>
</gene>
<name>A0A176VJC0_MARPO</name>
<dbReference type="FunFam" id="3.40.1350.100:FF:000001">
    <property type="entry name" value="Protein TIC 22, chloroplastic"/>
    <property type="match status" value="1"/>
</dbReference>
<comment type="caution">
    <text evidence="13">The sequence shown here is derived from an EMBL/GenBank/DDBJ whole genome shotgun (WGS) entry which is preliminary data.</text>
</comment>
<organism evidence="13 14">
    <name type="scientific">Marchantia polymorpha subsp. ruderalis</name>
    <dbReference type="NCBI Taxonomy" id="1480154"/>
    <lineage>
        <taxon>Eukaryota</taxon>
        <taxon>Viridiplantae</taxon>
        <taxon>Streptophyta</taxon>
        <taxon>Embryophyta</taxon>
        <taxon>Marchantiophyta</taxon>
        <taxon>Marchantiopsida</taxon>
        <taxon>Marchantiidae</taxon>
        <taxon>Marchantiales</taxon>
        <taxon>Marchantiaceae</taxon>
        <taxon>Marchantia</taxon>
    </lineage>
</organism>
<dbReference type="Gene3D" id="3.40.1350.100">
    <property type="match status" value="1"/>
</dbReference>
<evidence type="ECO:0000256" key="4">
    <source>
        <dbReference type="ARBA" id="ARBA00022927"/>
    </source>
</evidence>
<sequence length="457" mass="50471">MDSPESVLQREDNGIHHCPRRGRTLSLAGEGMIGGRAEMDPRIERSPREEIVLPVAGAGAEAGPRRGFVRKFQEVDAACGGRGPRARTRTRIEFVPSRSQLDPKKNSWAVGTDTDFTLHGQWPKLRASFLVFTAVAPLRKEEMERQKHGMDVGRVLGDVQKNWDGIGSRFGLCIERGKDVVAGIVKNSAMGNRNVNNSILQFTGLLGQKMEEGRANLLQAWESLNRNHHNTRMPMFASISASSGNTSAPWEPTPLFQLAMSTEQVSKRLDGVPVYTVSNSANEFVLVSDINSQKSLGIFCFRQEDAEALLSQVRDREPSLGRGAKVVAVSLDKVYQLNTEGIAFRFLPDPHQVKNALETKLKPGEKRKTFDGVPVFQEDLERALSRAFKQQQRVNPSLQVNSNIQVGSFEDVLKRLESNDEDTGWGDIVFIPPGMDAFSHLGKAVAQASKRGESVVA</sequence>
<evidence type="ECO:0000313" key="14">
    <source>
        <dbReference type="Proteomes" id="UP000077202"/>
    </source>
</evidence>
<evidence type="ECO:0000256" key="7">
    <source>
        <dbReference type="ARBA" id="ARBA00053802"/>
    </source>
</evidence>
<evidence type="ECO:0000256" key="11">
    <source>
        <dbReference type="ARBA" id="ARBA00082221"/>
    </source>
</evidence>
<feature type="region of interest" description="Disordered" evidence="12">
    <location>
        <begin position="1"/>
        <end position="22"/>
    </location>
</feature>
<evidence type="ECO:0000256" key="1">
    <source>
        <dbReference type="ARBA" id="ARBA00022448"/>
    </source>
</evidence>
<keyword evidence="6" id="KW-0472">Membrane</keyword>
<evidence type="ECO:0000256" key="6">
    <source>
        <dbReference type="ARBA" id="ARBA00023136"/>
    </source>
</evidence>
<keyword evidence="1" id="KW-0813">Transport</keyword>
<dbReference type="Proteomes" id="UP000077202">
    <property type="component" value="Unassembled WGS sequence"/>
</dbReference>
<keyword evidence="14" id="KW-1185">Reference proteome</keyword>
<keyword evidence="4" id="KW-0653">Protein transport</keyword>
<keyword evidence="3" id="KW-0934">Plastid</keyword>
<protein>
    <recommendedName>
        <fullName evidence="10">Protein TIC 22, chloroplastic</fullName>
    </recommendedName>
    <alternativeName>
        <fullName evidence="11">Translocon at the inner envelope membrane of chloroplasts 22</fullName>
    </alternativeName>
</protein>
<dbReference type="InterPro" id="IPR007378">
    <property type="entry name" value="Tic22-like"/>
</dbReference>
<evidence type="ECO:0000256" key="12">
    <source>
        <dbReference type="SAM" id="MobiDB-lite"/>
    </source>
</evidence>
<evidence type="ECO:0000256" key="2">
    <source>
        <dbReference type="ARBA" id="ARBA00022528"/>
    </source>
</evidence>
<comment type="similarity">
    <text evidence="9">Belongs to the Tic22 family.</text>
</comment>
<comment type="function">
    <text evidence="7">Involved in protein precursor import into chloroplasts. Imported into the intermembrane space via the Toc translocon. May be involved in the import pathway used by proteins without a cleavable N-terminal pre-sequence.</text>
</comment>
<evidence type="ECO:0000256" key="3">
    <source>
        <dbReference type="ARBA" id="ARBA00022640"/>
    </source>
</evidence>
<reference evidence="13" key="1">
    <citation type="submission" date="2016-03" db="EMBL/GenBank/DDBJ databases">
        <title>Mechanisms controlling the formation of the plant cell surface in tip-growing cells are functionally conserved among land plants.</title>
        <authorList>
            <person name="Honkanen S."/>
            <person name="Jones V.A."/>
            <person name="Morieri G."/>
            <person name="Champion C."/>
            <person name="Hetherington A.J."/>
            <person name="Kelly S."/>
            <person name="Saint-Marcoux D."/>
            <person name="Proust H."/>
            <person name="Prescott H."/>
            <person name="Dolan L."/>
        </authorList>
    </citation>
    <scope>NUCLEOTIDE SEQUENCE [LARGE SCALE GENOMIC DNA]</scope>
    <source>
        <tissue evidence="13">Whole gametophyte</tissue>
    </source>
</reference>
<dbReference type="EMBL" id="LVLJ01003603">
    <property type="protein sequence ID" value="OAE20513.1"/>
    <property type="molecule type" value="Genomic_DNA"/>
</dbReference>
<dbReference type="GO" id="GO:0031972">
    <property type="term" value="C:chloroplast intermembrane space"/>
    <property type="evidence" value="ECO:0007669"/>
    <property type="project" value="UniProtKB-SubCell"/>
</dbReference>
<dbReference type="AlphaFoldDB" id="A0A176VJC0"/>
<evidence type="ECO:0000256" key="5">
    <source>
        <dbReference type="ARBA" id="ARBA00022946"/>
    </source>
</evidence>
<evidence type="ECO:0000256" key="9">
    <source>
        <dbReference type="ARBA" id="ARBA00061192"/>
    </source>
</evidence>
<accession>A0A176VJC0</accession>